<feature type="compositionally biased region" description="Basic and acidic residues" evidence="1">
    <location>
        <begin position="37"/>
        <end position="51"/>
    </location>
</feature>
<feature type="compositionally biased region" description="Polar residues" evidence="1">
    <location>
        <begin position="18"/>
        <end position="36"/>
    </location>
</feature>
<feature type="region of interest" description="Disordered" evidence="1">
    <location>
        <begin position="18"/>
        <end position="72"/>
    </location>
</feature>
<dbReference type="Proteomes" id="UP000593567">
    <property type="component" value="Unassembled WGS sequence"/>
</dbReference>
<protein>
    <submittedName>
        <fullName evidence="2">Uncharacterized protein</fullName>
    </submittedName>
</protein>
<comment type="caution">
    <text evidence="2">The sequence shown here is derived from an EMBL/GenBank/DDBJ whole genome shotgun (WGS) entry which is preliminary data.</text>
</comment>
<feature type="compositionally biased region" description="Basic and acidic residues" evidence="1">
    <location>
        <begin position="90"/>
        <end position="111"/>
    </location>
</feature>
<feature type="compositionally biased region" description="Polar residues" evidence="1">
    <location>
        <begin position="149"/>
        <end position="170"/>
    </location>
</feature>
<dbReference type="AlphaFoldDB" id="A0A7J7JE24"/>
<name>A0A7J7JE24_BUGNE</name>
<sequence length="182" mass="20203">MLLCNFVYTNVLCSFNMSDGESPKLSSDTGSPLSDATSHESKDQSDSRTEESISFDLSDPNDLETKLENLSEHEMEELLKQAYKVNKELKKELEKQEQPHFTSKKEKEKSKTASSSKSGTRSKQPESEVSLPPLRRTSGNRLVGPRGFTSLNHRADTYSSHGSPPVTGSRQKVALVLSISHD</sequence>
<feature type="compositionally biased region" description="Low complexity" evidence="1">
    <location>
        <begin position="112"/>
        <end position="122"/>
    </location>
</feature>
<organism evidence="2 3">
    <name type="scientific">Bugula neritina</name>
    <name type="common">Brown bryozoan</name>
    <name type="synonym">Sertularia neritina</name>
    <dbReference type="NCBI Taxonomy" id="10212"/>
    <lineage>
        <taxon>Eukaryota</taxon>
        <taxon>Metazoa</taxon>
        <taxon>Spiralia</taxon>
        <taxon>Lophotrochozoa</taxon>
        <taxon>Bryozoa</taxon>
        <taxon>Gymnolaemata</taxon>
        <taxon>Cheilostomatida</taxon>
        <taxon>Flustrina</taxon>
        <taxon>Buguloidea</taxon>
        <taxon>Bugulidae</taxon>
        <taxon>Bugula</taxon>
    </lineage>
</organism>
<accession>A0A7J7JE24</accession>
<evidence type="ECO:0000313" key="2">
    <source>
        <dbReference type="EMBL" id="KAF6024277.1"/>
    </source>
</evidence>
<reference evidence="2" key="1">
    <citation type="submission" date="2020-06" db="EMBL/GenBank/DDBJ databases">
        <title>Draft genome of Bugula neritina, a colonial animal packing powerful symbionts and potential medicines.</title>
        <authorList>
            <person name="Rayko M."/>
        </authorList>
    </citation>
    <scope>NUCLEOTIDE SEQUENCE [LARGE SCALE GENOMIC DNA]</scope>
    <source>
        <strain evidence="2">Kwan_BN1</strain>
    </source>
</reference>
<evidence type="ECO:0000313" key="3">
    <source>
        <dbReference type="Proteomes" id="UP000593567"/>
    </source>
</evidence>
<evidence type="ECO:0000256" key="1">
    <source>
        <dbReference type="SAM" id="MobiDB-lite"/>
    </source>
</evidence>
<dbReference type="EMBL" id="VXIV02002596">
    <property type="protein sequence ID" value="KAF6024277.1"/>
    <property type="molecule type" value="Genomic_DNA"/>
</dbReference>
<proteinExistence type="predicted"/>
<feature type="region of interest" description="Disordered" evidence="1">
    <location>
        <begin position="90"/>
        <end position="170"/>
    </location>
</feature>
<gene>
    <name evidence="2" type="ORF">EB796_017418</name>
</gene>
<keyword evidence="3" id="KW-1185">Reference proteome</keyword>
<feature type="compositionally biased region" description="Basic and acidic residues" evidence="1">
    <location>
        <begin position="63"/>
        <end position="72"/>
    </location>
</feature>